<reference evidence="3 4" key="1">
    <citation type="submission" date="2015-09" db="EMBL/GenBank/DDBJ databases">
        <title>Sorangium comparison.</title>
        <authorList>
            <person name="Zaburannyi N."/>
            <person name="Bunk B."/>
            <person name="Overmann J."/>
            <person name="Mueller R."/>
        </authorList>
    </citation>
    <scope>NUCLEOTIDE SEQUENCE [LARGE SCALE GENOMIC DNA]</scope>
    <source>
        <strain evidence="3 4">So ceGT47</strain>
    </source>
</reference>
<protein>
    <recommendedName>
        <fullName evidence="5">SH3b domain-containing protein</fullName>
    </recommendedName>
</protein>
<feature type="compositionally biased region" description="Low complexity" evidence="1">
    <location>
        <begin position="23"/>
        <end position="65"/>
    </location>
</feature>
<feature type="region of interest" description="Disordered" evidence="1">
    <location>
        <begin position="1"/>
        <end position="66"/>
    </location>
</feature>
<dbReference type="Proteomes" id="UP000295781">
    <property type="component" value="Chromosome"/>
</dbReference>
<proteinExistence type="predicted"/>
<dbReference type="AlphaFoldDB" id="A0A4P2PV15"/>
<accession>A0A4P2PV15</accession>
<feature type="region of interest" description="Disordered" evidence="1">
    <location>
        <begin position="127"/>
        <end position="156"/>
    </location>
</feature>
<evidence type="ECO:0000256" key="1">
    <source>
        <dbReference type="SAM" id="MobiDB-lite"/>
    </source>
</evidence>
<dbReference type="EMBL" id="CP012670">
    <property type="protein sequence ID" value="AUX20605.1"/>
    <property type="molecule type" value="Genomic_DNA"/>
</dbReference>
<evidence type="ECO:0000256" key="2">
    <source>
        <dbReference type="SAM" id="Phobius"/>
    </source>
</evidence>
<organism evidence="3 4">
    <name type="scientific">Sorangium cellulosum</name>
    <name type="common">Polyangium cellulosum</name>
    <dbReference type="NCBI Taxonomy" id="56"/>
    <lineage>
        <taxon>Bacteria</taxon>
        <taxon>Pseudomonadati</taxon>
        <taxon>Myxococcota</taxon>
        <taxon>Polyangia</taxon>
        <taxon>Polyangiales</taxon>
        <taxon>Polyangiaceae</taxon>
        <taxon>Sorangium</taxon>
    </lineage>
</organism>
<sequence length="224" mass="22514">MVDPPAGQDASPGPRDTRAPHTGAGPAAARRADAGPAAAPPADAGRAGAPAQPSSAAPEAAPAPGRARRLDRLTGLLLLVAAAVVLLPAAPALLRAAGVGGPRSPMPSASRFAHLLDRRSPAAPRFRFDEGADADDGPSPGAELPGLDDEGEEPGATGRLQLGIAARGITLRDEPRADGSRVGAIAAGELVMIVREAGGWALVAQHHGDSLVMGWARRSEIAVR</sequence>
<keyword evidence="2" id="KW-1133">Transmembrane helix</keyword>
<dbReference type="OrthoDB" id="5526741at2"/>
<evidence type="ECO:0008006" key="5">
    <source>
        <dbReference type="Google" id="ProtNLM"/>
    </source>
</evidence>
<evidence type="ECO:0000313" key="3">
    <source>
        <dbReference type="EMBL" id="AUX20605.1"/>
    </source>
</evidence>
<name>A0A4P2PV15_SORCE</name>
<keyword evidence="2" id="KW-0812">Transmembrane</keyword>
<feature type="transmembrane region" description="Helical" evidence="2">
    <location>
        <begin position="76"/>
        <end position="94"/>
    </location>
</feature>
<evidence type="ECO:0000313" key="4">
    <source>
        <dbReference type="Proteomes" id="UP000295781"/>
    </source>
</evidence>
<dbReference type="RefSeq" id="WP_129345899.1">
    <property type="nucleotide sequence ID" value="NZ_CP012670.1"/>
</dbReference>
<keyword evidence="2" id="KW-0472">Membrane</keyword>
<gene>
    <name evidence="3" type="ORF">SOCEGT47_010770</name>
</gene>